<protein>
    <submittedName>
        <fullName evidence="1">Uncharacterized protein</fullName>
    </submittedName>
</protein>
<organism evidence="1">
    <name type="scientific">Kitasatospora camelliae</name>
    <dbReference type="NCBI Taxonomy" id="3156397"/>
    <lineage>
        <taxon>Bacteria</taxon>
        <taxon>Bacillati</taxon>
        <taxon>Actinomycetota</taxon>
        <taxon>Actinomycetes</taxon>
        <taxon>Kitasatosporales</taxon>
        <taxon>Streptomycetaceae</taxon>
        <taxon>Kitasatospora</taxon>
    </lineage>
</organism>
<proteinExistence type="predicted"/>
<name>A0AAU8JQI1_9ACTN</name>
<dbReference type="AlphaFoldDB" id="A0AAU8JQI1"/>
<dbReference type="KEGG" id="kcm:ABWK59_03535"/>
<gene>
    <name evidence="1" type="ORF">ABWK59_03535</name>
</gene>
<accession>A0AAU8JQI1</accession>
<evidence type="ECO:0000313" key="1">
    <source>
        <dbReference type="EMBL" id="XCM78072.1"/>
    </source>
</evidence>
<dbReference type="RefSeq" id="WP_354637815.1">
    <property type="nucleotide sequence ID" value="NZ_CP159872.1"/>
</dbReference>
<sequence>MSLTSVTLASGRSIHLVSLHLWSTYGGLLEGYPCRRLNDRAVGRLPVIAGTRFRGAPVHVVTPRRVVSEEEAPRAFGPVETMPEVSCVGLFTSHPVDRTTDQVDHYSTLAVAWLQDGTALPSGTEADHGLRGVDWDALARDGEL</sequence>
<dbReference type="EMBL" id="CP159872">
    <property type="protein sequence ID" value="XCM78072.1"/>
    <property type="molecule type" value="Genomic_DNA"/>
</dbReference>
<reference evidence="1" key="1">
    <citation type="submission" date="2024-06" db="EMBL/GenBank/DDBJ databases">
        <title>The genome sequences of Kitasatospora sp. strain HUAS MG31.</title>
        <authorList>
            <person name="Mo P."/>
        </authorList>
    </citation>
    <scope>NUCLEOTIDE SEQUENCE</scope>
    <source>
        <strain evidence="1">HUAS MG31</strain>
    </source>
</reference>